<dbReference type="InterPro" id="IPR052710">
    <property type="entry name" value="CAAX_protease"/>
</dbReference>
<reference evidence="4 7" key="2">
    <citation type="submission" date="2018-08" db="EMBL/GenBank/DDBJ databases">
        <title>Murine metabolic-syndrome-specific gut microbial biobank.</title>
        <authorList>
            <person name="Liu C."/>
        </authorList>
    </citation>
    <scope>NUCLEOTIDE SEQUENCE [LARGE SCALE GENOMIC DNA]</scope>
    <source>
        <strain evidence="4 7">1XD21-27</strain>
    </source>
</reference>
<comment type="caution">
    <text evidence="5">The sequence shown here is derived from an EMBL/GenBank/DDBJ whole genome shotgun (WGS) entry which is preliminary data.</text>
</comment>
<feature type="region of interest" description="Disordered" evidence="1">
    <location>
        <begin position="1"/>
        <end position="22"/>
    </location>
</feature>
<feature type="transmembrane region" description="Helical" evidence="2">
    <location>
        <begin position="244"/>
        <end position="265"/>
    </location>
</feature>
<feature type="transmembrane region" description="Helical" evidence="2">
    <location>
        <begin position="156"/>
        <end position="176"/>
    </location>
</feature>
<gene>
    <name evidence="4" type="ORF">D3Z30_08325</name>
    <name evidence="5" type="ORF">DXC19_07835</name>
</gene>
<evidence type="ECO:0000259" key="3">
    <source>
        <dbReference type="Pfam" id="PF02517"/>
    </source>
</evidence>
<dbReference type="EMBL" id="QSTD01000003">
    <property type="protein sequence ID" value="RGM30358.1"/>
    <property type="molecule type" value="Genomic_DNA"/>
</dbReference>
<sequence length="266" mass="30590">MTNHDEMNEQHKENQNEDLSKNQSDVLPKGNIALNILIFIGWMILGQLPIIIILTITNLSVKMDTLKATMSTVLYLIVVSVVVWLIRRYYRRHTYEHTGKFTTKDIGINIGWAVLLRIIVYAFLFLLYKVTGSAQTSNDKLLFGDMNQQATNASQLAQVFPFIIFVITISFIAPYLEELIYRGIFKETLFKKTSFWLPFIIFSIVFGSQHGINNIISFIMYTSMGMVFYLAYSRRGNIKDSMMVHMIHNSIIGIAILVGYLSIMFK</sequence>
<feature type="domain" description="CAAX prenyl protease 2/Lysostaphin resistance protein A-like" evidence="3">
    <location>
        <begin position="162"/>
        <end position="250"/>
    </location>
</feature>
<keyword evidence="5" id="KW-0645">Protease</keyword>
<evidence type="ECO:0000313" key="5">
    <source>
        <dbReference type="EMBL" id="RGM30358.1"/>
    </source>
</evidence>
<keyword evidence="2" id="KW-0812">Transmembrane</keyword>
<evidence type="ECO:0000313" key="7">
    <source>
        <dbReference type="Proteomes" id="UP000481807"/>
    </source>
</evidence>
<dbReference type="EMBL" id="QXWP01000004">
    <property type="protein sequence ID" value="NBH30986.1"/>
    <property type="molecule type" value="Genomic_DNA"/>
</dbReference>
<reference evidence="5 6" key="1">
    <citation type="submission" date="2018-08" db="EMBL/GenBank/DDBJ databases">
        <title>A genome reference for cultivated species of the human gut microbiota.</title>
        <authorList>
            <person name="Zou Y."/>
            <person name="Xue W."/>
            <person name="Luo G."/>
        </authorList>
    </citation>
    <scope>NUCLEOTIDE SEQUENCE [LARGE SCALE GENOMIC DNA]</scope>
    <source>
        <strain evidence="5 6">OM08-17AT</strain>
    </source>
</reference>
<dbReference type="PANTHER" id="PTHR36435">
    <property type="entry name" value="SLR1288 PROTEIN"/>
    <property type="match status" value="1"/>
</dbReference>
<dbReference type="GO" id="GO:0006508">
    <property type="term" value="P:proteolysis"/>
    <property type="evidence" value="ECO:0007669"/>
    <property type="project" value="UniProtKB-KW"/>
</dbReference>
<evidence type="ECO:0000313" key="6">
    <source>
        <dbReference type="Proteomes" id="UP000261016"/>
    </source>
</evidence>
<dbReference type="Pfam" id="PF02517">
    <property type="entry name" value="Rce1-like"/>
    <property type="match status" value="1"/>
</dbReference>
<accession>A0A8B2ZJF6</accession>
<dbReference type="Proteomes" id="UP000261016">
    <property type="component" value="Unassembled WGS sequence"/>
</dbReference>
<feature type="transmembrane region" description="Helical" evidence="2">
    <location>
        <begin position="212"/>
        <end position="232"/>
    </location>
</feature>
<dbReference type="RefSeq" id="WP_046464470.1">
    <property type="nucleotide sequence ID" value="NZ_CABMFV010000003.1"/>
</dbReference>
<dbReference type="AlphaFoldDB" id="A0A8B2ZJF6"/>
<name>A0A8B2ZJF6_STAWA</name>
<dbReference type="GO" id="GO:0080120">
    <property type="term" value="P:CAAX-box protein maturation"/>
    <property type="evidence" value="ECO:0007669"/>
    <property type="project" value="UniProtKB-ARBA"/>
</dbReference>
<keyword evidence="2" id="KW-1133">Transmembrane helix</keyword>
<evidence type="ECO:0000256" key="1">
    <source>
        <dbReference type="SAM" id="MobiDB-lite"/>
    </source>
</evidence>
<evidence type="ECO:0000256" key="2">
    <source>
        <dbReference type="SAM" id="Phobius"/>
    </source>
</evidence>
<feature type="transmembrane region" description="Helical" evidence="2">
    <location>
        <begin position="68"/>
        <end position="86"/>
    </location>
</feature>
<feature type="transmembrane region" description="Helical" evidence="2">
    <location>
        <begin position="188"/>
        <end position="206"/>
    </location>
</feature>
<dbReference type="GO" id="GO:0004175">
    <property type="term" value="F:endopeptidase activity"/>
    <property type="evidence" value="ECO:0007669"/>
    <property type="project" value="UniProtKB-ARBA"/>
</dbReference>
<protein>
    <submittedName>
        <fullName evidence="5">CPBP family intramembrane metalloprotease</fullName>
    </submittedName>
</protein>
<dbReference type="Proteomes" id="UP000481807">
    <property type="component" value="Unassembled WGS sequence"/>
</dbReference>
<feature type="transmembrane region" description="Helical" evidence="2">
    <location>
        <begin position="106"/>
        <end position="128"/>
    </location>
</feature>
<evidence type="ECO:0000313" key="4">
    <source>
        <dbReference type="EMBL" id="NBH30986.1"/>
    </source>
</evidence>
<dbReference type="InterPro" id="IPR003675">
    <property type="entry name" value="Rce1/LyrA-like_dom"/>
</dbReference>
<keyword evidence="5" id="KW-0378">Hydrolase</keyword>
<keyword evidence="2" id="KW-0472">Membrane</keyword>
<dbReference type="GO" id="GO:0008237">
    <property type="term" value="F:metallopeptidase activity"/>
    <property type="evidence" value="ECO:0007669"/>
    <property type="project" value="UniProtKB-KW"/>
</dbReference>
<proteinExistence type="predicted"/>
<keyword evidence="5" id="KW-0482">Metalloprotease</keyword>
<feature type="compositionally biased region" description="Basic and acidic residues" evidence="1">
    <location>
        <begin position="1"/>
        <end position="20"/>
    </location>
</feature>
<dbReference type="PANTHER" id="PTHR36435:SF1">
    <property type="entry name" value="CAAX AMINO TERMINAL PROTEASE FAMILY PROTEIN"/>
    <property type="match status" value="1"/>
</dbReference>
<feature type="transmembrane region" description="Helical" evidence="2">
    <location>
        <begin position="32"/>
        <end position="56"/>
    </location>
</feature>
<organism evidence="5 6">
    <name type="scientific">Staphylococcus warneri</name>
    <dbReference type="NCBI Taxonomy" id="1292"/>
    <lineage>
        <taxon>Bacteria</taxon>
        <taxon>Bacillati</taxon>
        <taxon>Bacillota</taxon>
        <taxon>Bacilli</taxon>
        <taxon>Bacillales</taxon>
        <taxon>Staphylococcaceae</taxon>
        <taxon>Staphylococcus</taxon>
    </lineage>
</organism>